<name>A0AAV8X134_9CUCU</name>
<reference evidence="1" key="1">
    <citation type="journal article" date="2023" name="Insect Mol. Biol.">
        <title>Genome sequencing provides insights into the evolution of gene families encoding plant cell wall-degrading enzymes in longhorned beetles.</title>
        <authorList>
            <person name="Shin N.R."/>
            <person name="Okamura Y."/>
            <person name="Kirsch R."/>
            <person name="Pauchet Y."/>
        </authorList>
    </citation>
    <scope>NUCLEOTIDE SEQUENCE</scope>
    <source>
        <strain evidence="1">RBIC_L_NR</strain>
    </source>
</reference>
<comment type="caution">
    <text evidence="1">The sequence shown here is derived from an EMBL/GenBank/DDBJ whole genome shotgun (WGS) entry which is preliminary data.</text>
</comment>
<keyword evidence="2" id="KW-1185">Reference proteome</keyword>
<accession>A0AAV8X134</accession>
<dbReference type="EMBL" id="JANEYF010004054">
    <property type="protein sequence ID" value="KAJ8932357.1"/>
    <property type="molecule type" value="Genomic_DNA"/>
</dbReference>
<protein>
    <submittedName>
        <fullName evidence="1">Uncharacterized protein</fullName>
    </submittedName>
</protein>
<dbReference type="AlphaFoldDB" id="A0AAV8X134"/>
<dbReference type="Proteomes" id="UP001162156">
    <property type="component" value="Unassembled WGS sequence"/>
</dbReference>
<sequence>MINYGRKLLNILWCTKKTEDSFPSECNECMRTKVKQYILKDYPPMKDTKIKFERFLNKFVELYERISKCSYIDSIENCINDKIAEIENLMPPKKKKKRNQMRNW</sequence>
<proteinExistence type="predicted"/>
<evidence type="ECO:0000313" key="1">
    <source>
        <dbReference type="EMBL" id="KAJ8932357.1"/>
    </source>
</evidence>
<gene>
    <name evidence="1" type="ORF">NQ314_014724</name>
</gene>
<organism evidence="1 2">
    <name type="scientific">Rhamnusium bicolor</name>
    <dbReference type="NCBI Taxonomy" id="1586634"/>
    <lineage>
        <taxon>Eukaryota</taxon>
        <taxon>Metazoa</taxon>
        <taxon>Ecdysozoa</taxon>
        <taxon>Arthropoda</taxon>
        <taxon>Hexapoda</taxon>
        <taxon>Insecta</taxon>
        <taxon>Pterygota</taxon>
        <taxon>Neoptera</taxon>
        <taxon>Endopterygota</taxon>
        <taxon>Coleoptera</taxon>
        <taxon>Polyphaga</taxon>
        <taxon>Cucujiformia</taxon>
        <taxon>Chrysomeloidea</taxon>
        <taxon>Cerambycidae</taxon>
        <taxon>Lepturinae</taxon>
        <taxon>Rhagiini</taxon>
        <taxon>Rhamnusium</taxon>
    </lineage>
</organism>
<evidence type="ECO:0000313" key="2">
    <source>
        <dbReference type="Proteomes" id="UP001162156"/>
    </source>
</evidence>